<name>A0AAV4TRP5_CAEEX</name>
<proteinExistence type="predicted"/>
<protein>
    <submittedName>
        <fullName evidence="1">Uncharacterized protein</fullName>
    </submittedName>
</protein>
<reference evidence="1 2" key="1">
    <citation type="submission" date="2021-06" db="EMBL/GenBank/DDBJ databases">
        <title>Caerostris extrusa draft genome.</title>
        <authorList>
            <person name="Kono N."/>
            <person name="Arakawa K."/>
        </authorList>
    </citation>
    <scope>NUCLEOTIDE SEQUENCE [LARGE SCALE GENOMIC DNA]</scope>
</reference>
<dbReference type="EMBL" id="BPLR01011578">
    <property type="protein sequence ID" value="GIY47427.1"/>
    <property type="molecule type" value="Genomic_DNA"/>
</dbReference>
<dbReference type="AlphaFoldDB" id="A0AAV4TRP5"/>
<accession>A0AAV4TRP5</accession>
<comment type="caution">
    <text evidence="1">The sequence shown here is derived from an EMBL/GenBank/DDBJ whole genome shotgun (WGS) entry which is preliminary data.</text>
</comment>
<evidence type="ECO:0000313" key="2">
    <source>
        <dbReference type="Proteomes" id="UP001054945"/>
    </source>
</evidence>
<evidence type="ECO:0000313" key="1">
    <source>
        <dbReference type="EMBL" id="GIY47427.1"/>
    </source>
</evidence>
<dbReference type="Proteomes" id="UP001054945">
    <property type="component" value="Unassembled WGS sequence"/>
</dbReference>
<gene>
    <name evidence="1" type="ORF">CEXT_133751</name>
</gene>
<keyword evidence="2" id="KW-1185">Reference proteome</keyword>
<sequence length="124" mass="13869">MTSYKWAIFRPLKHIQQSSLLIAITAPKLHCPKPVATIARSNGHRSNERVVLGPVVLILPSESYKWAIFHPLKHIQQSSHNCHNGSKIAWSNPAATFARSNGHRNNERVVLGPVVLDTAFEFTL</sequence>
<organism evidence="1 2">
    <name type="scientific">Caerostris extrusa</name>
    <name type="common">Bark spider</name>
    <name type="synonym">Caerostris bankana</name>
    <dbReference type="NCBI Taxonomy" id="172846"/>
    <lineage>
        <taxon>Eukaryota</taxon>
        <taxon>Metazoa</taxon>
        <taxon>Ecdysozoa</taxon>
        <taxon>Arthropoda</taxon>
        <taxon>Chelicerata</taxon>
        <taxon>Arachnida</taxon>
        <taxon>Araneae</taxon>
        <taxon>Araneomorphae</taxon>
        <taxon>Entelegynae</taxon>
        <taxon>Araneoidea</taxon>
        <taxon>Araneidae</taxon>
        <taxon>Caerostris</taxon>
    </lineage>
</organism>